<dbReference type="EMBL" id="JAPDDR010000007">
    <property type="protein sequence ID" value="MCW1914727.1"/>
    <property type="molecule type" value="Genomic_DNA"/>
</dbReference>
<name>A0ABT3G4F4_9BACT</name>
<evidence type="ECO:0000259" key="2">
    <source>
        <dbReference type="Pfam" id="PF08334"/>
    </source>
</evidence>
<evidence type="ECO:0000313" key="3">
    <source>
        <dbReference type="EMBL" id="MCW1914727.1"/>
    </source>
</evidence>
<comment type="caution">
    <text evidence="3">The sequence shown here is derived from an EMBL/GenBank/DDBJ whole genome shotgun (WGS) entry which is preliminary data.</text>
</comment>
<dbReference type="Pfam" id="PF08334">
    <property type="entry name" value="T2SSG"/>
    <property type="match status" value="1"/>
</dbReference>
<evidence type="ECO:0000313" key="4">
    <source>
        <dbReference type="Proteomes" id="UP001165653"/>
    </source>
</evidence>
<proteinExistence type="predicted"/>
<keyword evidence="4" id="KW-1185">Reference proteome</keyword>
<gene>
    <name evidence="3" type="ORF">OJ996_14155</name>
</gene>
<dbReference type="InterPro" id="IPR045584">
    <property type="entry name" value="Pilin-like"/>
</dbReference>
<dbReference type="Gene3D" id="3.30.700.10">
    <property type="entry name" value="Glycoprotein, Type 4 Pilin"/>
    <property type="match status" value="1"/>
</dbReference>
<evidence type="ECO:0000256" key="1">
    <source>
        <dbReference type="SAM" id="MobiDB-lite"/>
    </source>
</evidence>
<protein>
    <submittedName>
        <fullName evidence="3">Type II secretion system protein GspG</fullName>
    </submittedName>
</protein>
<feature type="region of interest" description="Disordered" evidence="1">
    <location>
        <begin position="86"/>
        <end position="105"/>
    </location>
</feature>
<reference evidence="3" key="1">
    <citation type="submission" date="2022-10" db="EMBL/GenBank/DDBJ databases">
        <title>Luteolibacter sp. GHJ8, whole genome shotgun sequencing project.</title>
        <authorList>
            <person name="Zhao G."/>
            <person name="Shen L."/>
        </authorList>
    </citation>
    <scope>NUCLEOTIDE SEQUENCE</scope>
    <source>
        <strain evidence="3">GHJ8</strain>
    </source>
</reference>
<dbReference type="RefSeq" id="WP_264514262.1">
    <property type="nucleotide sequence ID" value="NZ_JAPDDR010000007.1"/>
</dbReference>
<sequence>MPRSHKLSRTDADFNAIGSSLKTYRLNAGFYPTTEQGLEALVHKPDTAPIPGRWTKIADRVPTDPWNREYRYRRFEGGDPSDFELRSAGRDGIFGTKDDNIYHSP</sequence>
<dbReference type="SUPFAM" id="SSF54523">
    <property type="entry name" value="Pili subunits"/>
    <property type="match status" value="1"/>
</dbReference>
<accession>A0ABT3G4F4</accession>
<dbReference type="InterPro" id="IPR013545">
    <property type="entry name" value="T2SS_protein-GspG_C"/>
</dbReference>
<dbReference type="Proteomes" id="UP001165653">
    <property type="component" value="Unassembled WGS sequence"/>
</dbReference>
<organism evidence="3 4">
    <name type="scientific">Luteolibacter rhizosphaerae</name>
    <dbReference type="NCBI Taxonomy" id="2989719"/>
    <lineage>
        <taxon>Bacteria</taxon>
        <taxon>Pseudomonadati</taxon>
        <taxon>Verrucomicrobiota</taxon>
        <taxon>Verrucomicrobiia</taxon>
        <taxon>Verrucomicrobiales</taxon>
        <taxon>Verrucomicrobiaceae</taxon>
        <taxon>Luteolibacter</taxon>
    </lineage>
</organism>
<feature type="domain" description="Type II secretion system protein GspG C-terminal" evidence="2">
    <location>
        <begin position="6"/>
        <end position="100"/>
    </location>
</feature>
<feature type="compositionally biased region" description="Basic and acidic residues" evidence="1">
    <location>
        <begin position="96"/>
        <end position="105"/>
    </location>
</feature>